<reference evidence="5" key="2">
    <citation type="submission" date="2020-05" db="UniProtKB">
        <authorList>
            <consortium name="EnsemblMetazoa"/>
        </authorList>
    </citation>
    <scope>IDENTIFICATION</scope>
    <source>
        <strain evidence="5">wikel</strain>
    </source>
</reference>
<dbReference type="VEuPathDB" id="VectorBase:ISCW012386"/>
<dbReference type="EnsemblMetazoa" id="ISCW012386-RA">
    <property type="protein sequence ID" value="ISCW012386-PA"/>
    <property type="gene ID" value="ISCW012386"/>
</dbReference>
<evidence type="ECO:0000256" key="3">
    <source>
        <dbReference type="SAM" id="SignalP"/>
    </source>
</evidence>
<feature type="compositionally biased region" description="Low complexity" evidence="1">
    <location>
        <begin position="393"/>
        <end position="405"/>
    </location>
</feature>
<keyword evidence="2" id="KW-0472">Membrane</keyword>
<feature type="region of interest" description="Disordered" evidence="1">
    <location>
        <begin position="220"/>
        <end position="249"/>
    </location>
</feature>
<organism>
    <name type="scientific">Ixodes scapularis</name>
    <name type="common">Black-legged tick</name>
    <name type="synonym">Deer tick</name>
    <dbReference type="NCBI Taxonomy" id="6945"/>
    <lineage>
        <taxon>Eukaryota</taxon>
        <taxon>Metazoa</taxon>
        <taxon>Ecdysozoa</taxon>
        <taxon>Arthropoda</taxon>
        <taxon>Chelicerata</taxon>
        <taxon>Arachnida</taxon>
        <taxon>Acari</taxon>
        <taxon>Parasitiformes</taxon>
        <taxon>Ixodida</taxon>
        <taxon>Ixodoidea</taxon>
        <taxon>Ixodidae</taxon>
        <taxon>Ixodinae</taxon>
        <taxon>Ixodes</taxon>
    </lineage>
</organism>
<feature type="compositionally biased region" description="Polar residues" evidence="1">
    <location>
        <begin position="544"/>
        <end position="553"/>
    </location>
</feature>
<feature type="region of interest" description="Disordered" evidence="1">
    <location>
        <begin position="350"/>
        <end position="553"/>
    </location>
</feature>
<reference evidence="4 6" key="1">
    <citation type="submission" date="2008-03" db="EMBL/GenBank/DDBJ databases">
        <title>Annotation of Ixodes scapularis.</title>
        <authorList>
            <consortium name="Ixodes scapularis Genome Project Consortium"/>
            <person name="Caler E."/>
            <person name="Hannick L.I."/>
            <person name="Bidwell S."/>
            <person name="Joardar V."/>
            <person name="Thiagarajan M."/>
            <person name="Amedeo P."/>
            <person name="Galinsky K.J."/>
            <person name="Schobel S."/>
            <person name="Inman J."/>
            <person name="Hostetler J."/>
            <person name="Miller J."/>
            <person name="Hammond M."/>
            <person name="Megy K."/>
            <person name="Lawson D."/>
            <person name="Kodira C."/>
            <person name="Sutton G."/>
            <person name="Meyer J."/>
            <person name="Hill C.A."/>
            <person name="Birren B."/>
            <person name="Nene V."/>
            <person name="Collins F."/>
            <person name="Alarcon-Chaidez F."/>
            <person name="Wikel S."/>
            <person name="Strausberg R."/>
        </authorList>
    </citation>
    <scope>NUCLEOTIDE SEQUENCE [LARGE SCALE GENOMIC DNA]</scope>
    <source>
        <strain evidence="6">Wikel</strain>
        <strain evidence="4">Wikel colony</strain>
    </source>
</reference>
<keyword evidence="6" id="KW-1185">Reference proteome</keyword>
<dbReference type="AlphaFoldDB" id="B7QB24"/>
<feature type="compositionally biased region" description="Basic and acidic residues" evidence="1">
    <location>
        <begin position="468"/>
        <end position="494"/>
    </location>
</feature>
<dbReference type="Proteomes" id="UP000001555">
    <property type="component" value="Unassembled WGS sequence"/>
</dbReference>
<dbReference type="PaxDb" id="6945-B7QB24"/>
<gene>
    <name evidence="4" type="ORF">IscW_ISCW012386</name>
</gene>
<protein>
    <submittedName>
        <fullName evidence="4 5">Uncharacterized protein</fullName>
    </submittedName>
</protein>
<feature type="compositionally biased region" description="Polar residues" evidence="1">
    <location>
        <begin position="118"/>
        <end position="128"/>
    </location>
</feature>
<dbReference type="InParanoid" id="B7QB24"/>
<dbReference type="EMBL" id="ABJB010048194">
    <property type="status" value="NOT_ANNOTATED_CDS"/>
    <property type="molecule type" value="Genomic_DNA"/>
</dbReference>
<dbReference type="HOGENOM" id="CLU_492841_0_0_1"/>
<feature type="compositionally biased region" description="Low complexity" evidence="1">
    <location>
        <begin position="516"/>
        <end position="526"/>
    </location>
</feature>
<feature type="compositionally biased region" description="Polar residues" evidence="1">
    <location>
        <begin position="374"/>
        <end position="388"/>
    </location>
</feature>
<feature type="region of interest" description="Disordered" evidence="1">
    <location>
        <begin position="118"/>
        <end position="185"/>
    </location>
</feature>
<evidence type="ECO:0000256" key="1">
    <source>
        <dbReference type="SAM" id="MobiDB-lite"/>
    </source>
</evidence>
<feature type="signal peptide" evidence="3">
    <location>
        <begin position="1"/>
        <end position="19"/>
    </location>
</feature>
<keyword evidence="2" id="KW-1133">Transmembrane helix</keyword>
<accession>B7QB24</accession>
<proteinExistence type="predicted"/>
<feature type="compositionally biased region" description="Polar residues" evidence="1">
    <location>
        <begin position="436"/>
        <end position="447"/>
    </location>
</feature>
<dbReference type="EMBL" id="DS898524">
    <property type="protein sequence ID" value="EEC16046.1"/>
    <property type="molecule type" value="Genomic_DNA"/>
</dbReference>
<feature type="chain" id="PRO_5014568287" evidence="3">
    <location>
        <begin position="20"/>
        <end position="553"/>
    </location>
</feature>
<keyword evidence="2" id="KW-0812">Transmembrane</keyword>
<name>B7QB24_IXOSC</name>
<evidence type="ECO:0000313" key="6">
    <source>
        <dbReference type="Proteomes" id="UP000001555"/>
    </source>
</evidence>
<evidence type="ECO:0000313" key="4">
    <source>
        <dbReference type="EMBL" id="EEC16046.1"/>
    </source>
</evidence>
<evidence type="ECO:0000313" key="5">
    <source>
        <dbReference type="EnsemblMetazoa" id="ISCW012386-PA"/>
    </source>
</evidence>
<evidence type="ECO:0000256" key="2">
    <source>
        <dbReference type="SAM" id="Phobius"/>
    </source>
</evidence>
<sequence>MGAVLPSTLCALWFCTAIGRQLGLQSRPARLETEPPFVYYEDGDGDPVVIYERRPAREKPDGRSNGYLLDITNRHFSYNRSVAGKVKKALTWSRLVGQKNSGQKTAHRAPPQHTLQTRINVGASSTTEARSKSPPVAEISRVSNGPKSSGGKPVFTTAAKRESPSSKSYAPGRTSPHQKRTWRTTRTTGSWQFGYTAHSMKRLDPRSIFRLGLLQRRDRRQGRTSKRVLENRWTQPAEEGHDHSSVQPVPSNRVKRTVLCLLVAGGVFLITLFFLVPAALWVRSQYRSCSGKSEPYYSTLSADDSDTKPIVSIASLPPHRRNSLNDNAKVVRPRATLGFSVSEPVMFSPQKTTISVDRPGGSSAAEPFRKDGSTAASSYPEQRITDVSPTLADSGDSKVSVSSDGRSLDVTGSDSAPKRRKVLRIQAEKKHPNLPSRDTVTKATQEPLNALPQEVARGAGITAPQDGTPREEPEAPGRDRRRDSGQEDSRRGLKDWMPSESPKAGTSRASEDKPLSSVSEDYQQYSDSDDVPLQMDLGAGPLPSKSSQRGCEK</sequence>
<keyword evidence="3" id="KW-0732">Signal</keyword>
<feature type="transmembrane region" description="Helical" evidence="2">
    <location>
        <begin position="261"/>
        <end position="282"/>
    </location>
</feature>
<dbReference type="VEuPathDB" id="VectorBase:ISCI012386"/>